<reference evidence="1" key="1">
    <citation type="journal article" date="2014" name="Front. Microbiol.">
        <title>High frequency of phylogenetically diverse reductive dehalogenase-homologous genes in deep subseafloor sedimentary metagenomes.</title>
        <authorList>
            <person name="Kawai M."/>
            <person name="Futagami T."/>
            <person name="Toyoda A."/>
            <person name="Takaki Y."/>
            <person name="Nishi S."/>
            <person name="Hori S."/>
            <person name="Arai W."/>
            <person name="Tsubouchi T."/>
            <person name="Morono Y."/>
            <person name="Uchiyama I."/>
            <person name="Ito T."/>
            <person name="Fujiyama A."/>
            <person name="Inagaki F."/>
            <person name="Takami H."/>
        </authorList>
    </citation>
    <scope>NUCLEOTIDE SEQUENCE</scope>
    <source>
        <strain evidence="1">Expedition CK06-06</strain>
    </source>
</reference>
<dbReference type="AlphaFoldDB" id="X1B7M8"/>
<feature type="non-terminal residue" evidence="1">
    <location>
        <position position="78"/>
    </location>
</feature>
<accession>X1B7M8</accession>
<dbReference type="InterPro" id="IPR027417">
    <property type="entry name" value="P-loop_NTPase"/>
</dbReference>
<proteinExistence type="predicted"/>
<evidence type="ECO:0000313" key="1">
    <source>
        <dbReference type="EMBL" id="GAG77307.1"/>
    </source>
</evidence>
<comment type="caution">
    <text evidence="1">The sequence shown here is derived from an EMBL/GenBank/DDBJ whole genome shotgun (WGS) entry which is preliminary data.</text>
</comment>
<organism evidence="1">
    <name type="scientific">marine sediment metagenome</name>
    <dbReference type="NCBI Taxonomy" id="412755"/>
    <lineage>
        <taxon>unclassified sequences</taxon>
        <taxon>metagenomes</taxon>
        <taxon>ecological metagenomes</taxon>
    </lineage>
</organism>
<protein>
    <submittedName>
        <fullName evidence="1">Uncharacterized protein</fullName>
    </submittedName>
</protein>
<gene>
    <name evidence="1" type="ORF">S01H4_29204</name>
</gene>
<dbReference type="EMBL" id="BART01014801">
    <property type="protein sequence ID" value="GAG77307.1"/>
    <property type="molecule type" value="Genomic_DNA"/>
</dbReference>
<dbReference type="InterPro" id="IPR013283">
    <property type="entry name" value="RLI1"/>
</dbReference>
<dbReference type="PANTHER" id="PTHR19248">
    <property type="entry name" value="ATP-BINDING TRANSPORT PROTEIN-RELATED"/>
    <property type="match status" value="1"/>
</dbReference>
<name>X1B7M8_9ZZZZ</name>
<sequence>MLIFVNQIIRTITKRNNAVAICIEHDIQIADSLIDRVLLFTGKPGIHGKTIGPLNKREGMNLFLKEIDVTFRRDTKTG</sequence>
<dbReference type="Gene3D" id="3.40.50.300">
    <property type="entry name" value="P-loop containing nucleotide triphosphate hydrolases"/>
    <property type="match status" value="1"/>
</dbReference>